<evidence type="ECO:0000313" key="3">
    <source>
        <dbReference type="EMBL" id="CAF4661429.1"/>
    </source>
</evidence>
<evidence type="ECO:0000313" key="2">
    <source>
        <dbReference type="EMBL" id="CAF3294106.1"/>
    </source>
</evidence>
<evidence type="ECO:0000259" key="1">
    <source>
        <dbReference type="PROSITE" id="PS50837"/>
    </source>
</evidence>
<dbReference type="SUPFAM" id="SSF52540">
    <property type="entry name" value="P-loop containing nucleoside triphosphate hydrolases"/>
    <property type="match status" value="1"/>
</dbReference>
<dbReference type="Proteomes" id="UP000663872">
    <property type="component" value="Unassembled WGS sequence"/>
</dbReference>
<dbReference type="PROSITE" id="PS50837">
    <property type="entry name" value="NACHT"/>
    <property type="match status" value="1"/>
</dbReference>
<name>A0A817SIK3_9BILA</name>
<protein>
    <recommendedName>
        <fullName evidence="1">NACHT domain-containing protein</fullName>
    </recommendedName>
</protein>
<dbReference type="Proteomes" id="UP000663848">
    <property type="component" value="Unassembled WGS sequence"/>
</dbReference>
<sequence>MTETLETRLYKTLKKNPDFDTVKQFIYAGVDCNLSYVDRYSRTFQSPIQLAVKTDRRETLRLLYKHRNSPTRIQLKKHLTFYINHHDRLQEEKNEILFHYTVSRLLYTRITKHSKIVFDTLIAALHDYDHAKYRTRNLSKGSTTEIFLQLRIYTLFQKIIEMKINSNNNESTIIEEELLHNLETYYFLISIKNIPVIITREMINETFSIISMHKPHLKKYYQSIAENVISKIEKLKINQEYTIPTGWIRHAVCVSFQRINETHIVIRIDNLAPDHPSDMHKIVHSTKEFNITQPKILGQLHVDHLEMNLNYFILLIDSVKRDLTFEDGKSLIYNLDGQIINLHQIQMRVPCFVEQARANCFVKCFHPGFWIRVGEKDPKLYKRLLLAEKDNANLFASRCIEEYQHNFNHLFDQFTTLVENEDIQNPPFPNRKRLQDKLKMSYKQHYKHLLNNNNIEHCSLLDDKYIRLRFENNNKPIDFKNLFIKSRVLMIGEAGCGKTTVCQYITYSWAIERKLWSNQFEWIFYIKMRNLNSKIYPSQSNNYLLIDIIEKECFQGHKLDDFEKQTLANQFENSSNILWILDGFDERMIPEYLYSVEQELLTKSYLLLTSRTYATYNFPYDIQIQIQNFTETDMENYISKYFSFTLRTTGRECWTFISCCEQLRQTARIPACLEIICSLWENDKDKLEFGISKGKLYQKMCDYLLRRYLLKFNYLCNSALIGRDIYQEPNALVFEHLEHLAFEATKEHRFTINGHEIKKIVGLQFRSVLQIFLLIPKTQDDSSSLLLENVYYFVHRSFQEYLCARYIIRILKSSCSTEQKKEVIQFITHEKYNRHIRDTFCLFFELENFNLCIDQFWLAVESEPRDLVGLRHCSRIAQWFPKGTCLFSLDDQRKIDQRTTDIILAWISNKDRRAHDYANIYIFEWFADVIDYQYWLTAWKEDLFMENSLKRRYFLPDLWPIENINVLKQKYDSISTDVEGLHQLITRGPTMHNLKRLGLDYNLFRLYTTDDHSETAQFLKKAQEQARRRESITTLAEFNRILQNYKSFANLNRRSEILGKETWPLKISPSVLENMNNETLRLLTTSQENSLFFRYFELPIIPFLKLYANQNDLNDEILCSLIVLITISSNYILTAPPNQKRLIRAHYNETFADIEMDEYRRSRVIHAFDQARHEYGYSSFFPHDFV</sequence>
<reference evidence="2" key="1">
    <citation type="submission" date="2021-02" db="EMBL/GenBank/DDBJ databases">
        <authorList>
            <person name="Nowell W R."/>
        </authorList>
    </citation>
    <scope>NUCLEOTIDE SEQUENCE</scope>
</reference>
<proteinExistence type="predicted"/>
<accession>A0A817SIK3</accession>
<feature type="domain" description="NACHT" evidence="1">
    <location>
        <begin position="486"/>
        <end position="586"/>
    </location>
</feature>
<dbReference type="PANTHER" id="PTHR46844:SF1">
    <property type="entry name" value="SLR5058 PROTEIN"/>
    <property type="match status" value="1"/>
</dbReference>
<dbReference type="InterPro" id="IPR027417">
    <property type="entry name" value="P-loop_NTPase"/>
</dbReference>
<organism evidence="2 4">
    <name type="scientific">Rotaria socialis</name>
    <dbReference type="NCBI Taxonomy" id="392032"/>
    <lineage>
        <taxon>Eukaryota</taxon>
        <taxon>Metazoa</taxon>
        <taxon>Spiralia</taxon>
        <taxon>Gnathifera</taxon>
        <taxon>Rotifera</taxon>
        <taxon>Eurotatoria</taxon>
        <taxon>Bdelloidea</taxon>
        <taxon>Philodinida</taxon>
        <taxon>Philodinidae</taxon>
        <taxon>Rotaria</taxon>
    </lineage>
</organism>
<dbReference type="Pfam" id="PF05729">
    <property type="entry name" value="NACHT"/>
    <property type="match status" value="1"/>
</dbReference>
<dbReference type="EMBL" id="CAJNYT010000001">
    <property type="protein sequence ID" value="CAF3294106.1"/>
    <property type="molecule type" value="Genomic_DNA"/>
</dbReference>
<dbReference type="InterPro" id="IPR007111">
    <property type="entry name" value="NACHT_NTPase"/>
</dbReference>
<dbReference type="PANTHER" id="PTHR46844">
    <property type="entry name" value="SLR5058 PROTEIN"/>
    <property type="match status" value="1"/>
</dbReference>
<dbReference type="AlphaFoldDB" id="A0A817SIK3"/>
<gene>
    <name evidence="2" type="ORF">GRG538_LOCUS6</name>
    <name evidence="3" type="ORF">QYT958_LOCUS15513</name>
</gene>
<comment type="caution">
    <text evidence="2">The sequence shown here is derived from an EMBL/GenBank/DDBJ whole genome shotgun (WGS) entry which is preliminary data.</text>
</comment>
<dbReference type="Gene3D" id="3.40.50.300">
    <property type="entry name" value="P-loop containing nucleotide triphosphate hydrolases"/>
    <property type="match status" value="1"/>
</dbReference>
<dbReference type="EMBL" id="CAJOBR010002166">
    <property type="protein sequence ID" value="CAF4661429.1"/>
    <property type="molecule type" value="Genomic_DNA"/>
</dbReference>
<evidence type="ECO:0000313" key="4">
    <source>
        <dbReference type="Proteomes" id="UP000663872"/>
    </source>
</evidence>